<reference evidence="2" key="1">
    <citation type="submission" date="2020-11" db="EMBL/GenBank/DDBJ databases">
        <title>Bacterial whole genome sequence for Panacibacter sp. DH6.</title>
        <authorList>
            <person name="Le V."/>
            <person name="Ko S."/>
            <person name="Ahn C.-Y."/>
            <person name="Oh H.-M."/>
        </authorList>
    </citation>
    <scope>NUCLEOTIDE SEQUENCE</scope>
    <source>
        <strain evidence="2">DH6</strain>
    </source>
</reference>
<sequence length="370" mass="40744">MKKMIIPCLAMMAFGISAAAQALRIPGTANIVCMTGRKVGVTDIEIKYSAPGVKGREGKIYGTGVVPFGYEVLGFGSNVASPWRAGADECTTIAFSTDVNINGKRLPAGKYAFFIEVQQDTSVLIFNRNTREWGSYFYRKELDVLHVGTTQKKNLPQMQERLVYDFANQTDSTVDIELKWERWSFPIHVSVNLKETVLEDIRQQMSGAIGFDPASLEAAAQWCVANNINYEEALNWITSATDPNLGGKNSFGAASTRAALLRKTGKEEEATNILNAALGSASVMELHTYGRQLLAEQKVQEAFAIFQQNFTKNKGAWPTNMGMMRVYAAMGNYKKALEHAKAALPQAPDEQNKAFIENAIKQFSAGKPLQ</sequence>
<evidence type="ECO:0000313" key="3">
    <source>
        <dbReference type="Proteomes" id="UP000628448"/>
    </source>
</evidence>
<name>A0A931E9B1_9BACT</name>
<dbReference type="AlphaFoldDB" id="A0A931E9B1"/>
<gene>
    <name evidence="2" type="ORF">I5907_14890</name>
</gene>
<feature type="chain" id="PRO_5037718384" evidence="1">
    <location>
        <begin position="23"/>
        <end position="370"/>
    </location>
</feature>
<dbReference type="Proteomes" id="UP000628448">
    <property type="component" value="Unassembled WGS sequence"/>
</dbReference>
<dbReference type="SUPFAM" id="SSF48452">
    <property type="entry name" value="TPR-like"/>
    <property type="match status" value="1"/>
</dbReference>
<dbReference type="InterPro" id="IPR011990">
    <property type="entry name" value="TPR-like_helical_dom_sf"/>
</dbReference>
<keyword evidence="3" id="KW-1185">Reference proteome</keyword>
<protein>
    <submittedName>
        <fullName evidence="2">DUF2911 domain-containing protein</fullName>
    </submittedName>
</protein>
<evidence type="ECO:0000313" key="2">
    <source>
        <dbReference type="EMBL" id="MBG9377528.1"/>
    </source>
</evidence>
<dbReference type="EMBL" id="JADWYR010000002">
    <property type="protein sequence ID" value="MBG9377528.1"/>
    <property type="molecule type" value="Genomic_DNA"/>
</dbReference>
<dbReference type="InterPro" id="IPR021314">
    <property type="entry name" value="DUF2911"/>
</dbReference>
<dbReference type="Pfam" id="PF14559">
    <property type="entry name" value="TPR_19"/>
    <property type="match status" value="1"/>
</dbReference>
<dbReference type="Gene3D" id="1.25.40.10">
    <property type="entry name" value="Tetratricopeptide repeat domain"/>
    <property type="match status" value="1"/>
</dbReference>
<organism evidence="2 3">
    <name type="scientific">Panacibacter microcysteis</name>
    <dbReference type="NCBI Taxonomy" id="2793269"/>
    <lineage>
        <taxon>Bacteria</taxon>
        <taxon>Pseudomonadati</taxon>
        <taxon>Bacteroidota</taxon>
        <taxon>Chitinophagia</taxon>
        <taxon>Chitinophagales</taxon>
        <taxon>Chitinophagaceae</taxon>
        <taxon>Panacibacter</taxon>
    </lineage>
</organism>
<comment type="caution">
    <text evidence="2">The sequence shown here is derived from an EMBL/GenBank/DDBJ whole genome shotgun (WGS) entry which is preliminary data.</text>
</comment>
<evidence type="ECO:0000256" key="1">
    <source>
        <dbReference type="SAM" id="SignalP"/>
    </source>
</evidence>
<proteinExistence type="predicted"/>
<dbReference type="RefSeq" id="WP_196991609.1">
    <property type="nucleotide sequence ID" value="NZ_JADWYR010000002.1"/>
</dbReference>
<dbReference type="Pfam" id="PF11138">
    <property type="entry name" value="DUF2911"/>
    <property type="match status" value="1"/>
</dbReference>
<keyword evidence="1" id="KW-0732">Signal</keyword>
<feature type="signal peptide" evidence="1">
    <location>
        <begin position="1"/>
        <end position="22"/>
    </location>
</feature>
<accession>A0A931E9B1</accession>